<organism evidence="1 2">
    <name type="scientific">Kipferlia bialata</name>
    <dbReference type="NCBI Taxonomy" id="797122"/>
    <lineage>
        <taxon>Eukaryota</taxon>
        <taxon>Metamonada</taxon>
        <taxon>Carpediemonas-like organisms</taxon>
        <taxon>Kipferlia</taxon>
    </lineage>
</organism>
<evidence type="ECO:0000313" key="1">
    <source>
        <dbReference type="EMBL" id="GIQ88810.1"/>
    </source>
</evidence>
<protein>
    <submittedName>
        <fullName evidence="1">Uncharacterized protein</fullName>
    </submittedName>
</protein>
<sequence length="219" mass="25597">MELRSVHGTDAELTEEREFLEESKLGDFSKGSSYIEFWFGLYCRHHGIQIRYHVQGPGNTTFDFALYPDGAEVFMELDGPRHFINCGTTRGFRRVYESDKRKDAWVMETHRRLVRVPSYFHGRPPPYERAQWFRVVEEILLAVLGLIAESPEAKVLHVCQDLYTRRGEVYVLDLSATQISQQDVTEEGTEVEELDESEWEREGEREAHFHYVFPDTLTA</sequence>
<proteinExistence type="predicted"/>
<dbReference type="AlphaFoldDB" id="A0A9K3D740"/>
<evidence type="ECO:0000313" key="2">
    <source>
        <dbReference type="Proteomes" id="UP000265618"/>
    </source>
</evidence>
<dbReference type="Proteomes" id="UP000265618">
    <property type="component" value="Unassembled WGS sequence"/>
</dbReference>
<feature type="non-terminal residue" evidence="1">
    <location>
        <position position="1"/>
    </location>
</feature>
<accession>A0A9K3D740</accession>
<gene>
    <name evidence="1" type="ORF">KIPB_011145</name>
</gene>
<name>A0A9K3D740_9EUKA</name>
<comment type="caution">
    <text evidence="1">The sequence shown here is derived from an EMBL/GenBank/DDBJ whole genome shotgun (WGS) entry which is preliminary data.</text>
</comment>
<keyword evidence="2" id="KW-1185">Reference proteome</keyword>
<dbReference type="EMBL" id="BDIP01004416">
    <property type="protein sequence ID" value="GIQ88810.1"/>
    <property type="molecule type" value="Genomic_DNA"/>
</dbReference>
<reference evidence="1 2" key="1">
    <citation type="journal article" date="2018" name="PLoS ONE">
        <title>The draft genome of Kipferlia bialata reveals reductive genome evolution in fornicate parasites.</title>
        <authorList>
            <person name="Tanifuji G."/>
            <person name="Takabayashi S."/>
            <person name="Kume K."/>
            <person name="Takagi M."/>
            <person name="Nakayama T."/>
            <person name="Kamikawa R."/>
            <person name="Inagaki Y."/>
            <person name="Hashimoto T."/>
        </authorList>
    </citation>
    <scope>NUCLEOTIDE SEQUENCE [LARGE SCALE GENOMIC DNA]</scope>
    <source>
        <strain evidence="1">NY0173</strain>
    </source>
</reference>